<sequence>MIDGKIEDGYRSLRDLVRDIYFSAPRDRGFDFYQAFAYAYDEVEVIFSDGDFQNLCLLVALFICVEDSNIVLDLDDLFTQDVVGEIKSRVNEMDENSDLVGLDPRYGDGELVADIGRLRGKYFP</sequence>
<dbReference type="Proteomes" id="UP001144050">
    <property type="component" value="Unassembled WGS sequence"/>
</dbReference>
<comment type="caution">
    <text evidence="1">The sequence shown here is derived from an EMBL/GenBank/DDBJ whole genome shotgun (WGS) entry which is preliminary data.</text>
</comment>
<evidence type="ECO:0000313" key="2">
    <source>
        <dbReference type="Proteomes" id="UP001144050"/>
    </source>
</evidence>
<organism evidence="1 2">
    <name type="scientific">Ralstonia solanacearum</name>
    <name type="common">Pseudomonas solanacearum</name>
    <dbReference type="NCBI Taxonomy" id="305"/>
    <lineage>
        <taxon>Bacteria</taxon>
        <taxon>Pseudomonadati</taxon>
        <taxon>Pseudomonadota</taxon>
        <taxon>Betaproteobacteria</taxon>
        <taxon>Burkholderiales</taxon>
        <taxon>Burkholderiaceae</taxon>
        <taxon>Ralstonia</taxon>
        <taxon>Ralstonia solanacearum species complex</taxon>
    </lineage>
</organism>
<dbReference type="AlphaFoldDB" id="A0AAW5ZV84"/>
<protein>
    <submittedName>
        <fullName evidence="1">Uncharacterized protein</fullName>
    </submittedName>
</protein>
<evidence type="ECO:0000313" key="1">
    <source>
        <dbReference type="EMBL" id="MDB0573836.1"/>
    </source>
</evidence>
<dbReference type="RefSeq" id="WP_247583914.1">
    <property type="nucleotide sequence ID" value="NZ_JAIVFG010000072.1"/>
</dbReference>
<reference evidence="1" key="1">
    <citation type="submission" date="2021-09" db="EMBL/GenBank/DDBJ databases">
        <title>Genomic analysis of Ralstonia spp.</title>
        <authorList>
            <person name="Aburjaile F."/>
            <person name="Ariute J.C."/>
            <person name="Pais A.K.L."/>
            <person name="Albuquerque G.M.R."/>
            <person name="Silva A.M.F."/>
            <person name="Brenig B."/>
            <person name="Azevedo V."/>
            <person name="Matiuzzi M."/>
            <person name="Ramos R."/>
            <person name="Goes-Neto A."/>
            <person name="Soares S."/>
            <person name="Iseppon A.M.B."/>
            <person name="Souza E."/>
            <person name="Gama M."/>
        </authorList>
    </citation>
    <scope>NUCLEOTIDE SEQUENCE</scope>
    <source>
        <strain evidence="1">CCRMRs91</strain>
    </source>
</reference>
<proteinExistence type="predicted"/>
<name>A0AAW5ZV84_RALSL</name>
<accession>A0AAW5ZV84</accession>
<dbReference type="EMBL" id="JAIVFG010000072">
    <property type="protein sequence ID" value="MDB0573836.1"/>
    <property type="molecule type" value="Genomic_DNA"/>
</dbReference>
<gene>
    <name evidence="1" type="ORF">LBW59_24120</name>
</gene>